<proteinExistence type="predicted"/>
<dbReference type="EMBL" id="JAHXZJ010000002">
    <property type="protein sequence ID" value="KAH0564142.1"/>
    <property type="molecule type" value="Genomic_DNA"/>
</dbReference>
<comment type="caution">
    <text evidence="1">The sequence shown here is derived from an EMBL/GenBank/DDBJ whole genome shotgun (WGS) entry which is preliminary data.</text>
</comment>
<organism evidence="1 2">
    <name type="scientific">Cotesia glomerata</name>
    <name type="common">Lepidopteran parasitic wasp</name>
    <name type="synonym">Apanteles glomeratus</name>
    <dbReference type="NCBI Taxonomy" id="32391"/>
    <lineage>
        <taxon>Eukaryota</taxon>
        <taxon>Metazoa</taxon>
        <taxon>Ecdysozoa</taxon>
        <taxon>Arthropoda</taxon>
        <taxon>Hexapoda</taxon>
        <taxon>Insecta</taxon>
        <taxon>Pterygota</taxon>
        <taxon>Neoptera</taxon>
        <taxon>Endopterygota</taxon>
        <taxon>Hymenoptera</taxon>
        <taxon>Apocrita</taxon>
        <taxon>Ichneumonoidea</taxon>
        <taxon>Braconidae</taxon>
        <taxon>Microgastrinae</taxon>
        <taxon>Cotesia</taxon>
    </lineage>
</organism>
<dbReference type="Proteomes" id="UP000826195">
    <property type="component" value="Unassembled WGS sequence"/>
</dbReference>
<evidence type="ECO:0000313" key="1">
    <source>
        <dbReference type="EMBL" id="KAH0564142.1"/>
    </source>
</evidence>
<keyword evidence="2" id="KW-1185">Reference proteome</keyword>
<dbReference type="AlphaFoldDB" id="A0AAV7J507"/>
<evidence type="ECO:0000313" key="2">
    <source>
        <dbReference type="Proteomes" id="UP000826195"/>
    </source>
</evidence>
<sequence>MSSLMPMGWKVVTGYINMVVVVSPAALTGVTSLVSCISPLIAYRVRDACVDNARNLPVQNGICINYGRCDGGGKYTGHIHPKSTIRMYESCVYRYHLLNPVQPVSTGSSWNRRPALRRRRVGVQSDVRLHQAPSKLHSNVNYAMKNLFSYFKGCNLEVCKKSSISSKGEQEIQPELVDILRVVNYDFLDRKMKERKWSGVDKKIERNAESFVGFVPGVRAKGKKSRELIPCNEVRIK</sequence>
<accession>A0AAV7J507</accession>
<gene>
    <name evidence="1" type="ORF">KQX54_009685</name>
</gene>
<protein>
    <submittedName>
        <fullName evidence="1">Uncharacterized protein</fullName>
    </submittedName>
</protein>
<name>A0AAV7J507_COTGL</name>
<reference evidence="1 2" key="1">
    <citation type="journal article" date="2021" name="J. Hered.">
        <title>A chromosome-level genome assembly of the parasitoid wasp, Cotesia glomerata (Hymenoptera: Braconidae).</title>
        <authorList>
            <person name="Pinto B.J."/>
            <person name="Weis J.J."/>
            <person name="Gamble T."/>
            <person name="Ode P.J."/>
            <person name="Paul R."/>
            <person name="Zaspel J.M."/>
        </authorList>
    </citation>
    <scope>NUCLEOTIDE SEQUENCE [LARGE SCALE GENOMIC DNA]</scope>
    <source>
        <strain evidence="1">CgM1</strain>
    </source>
</reference>